<evidence type="ECO:0000256" key="1">
    <source>
        <dbReference type="SAM" id="MobiDB-lite"/>
    </source>
</evidence>
<feature type="region of interest" description="Disordered" evidence="1">
    <location>
        <begin position="1"/>
        <end position="70"/>
    </location>
</feature>
<accession>A0A383A340</accession>
<feature type="non-terminal residue" evidence="2">
    <location>
        <position position="253"/>
    </location>
</feature>
<name>A0A383A340_9ZZZZ</name>
<evidence type="ECO:0000313" key="2">
    <source>
        <dbReference type="EMBL" id="SVE02296.1"/>
    </source>
</evidence>
<dbReference type="AlphaFoldDB" id="A0A383A340"/>
<proteinExistence type="predicted"/>
<organism evidence="2">
    <name type="scientific">marine metagenome</name>
    <dbReference type="NCBI Taxonomy" id="408172"/>
    <lineage>
        <taxon>unclassified sequences</taxon>
        <taxon>metagenomes</taxon>
        <taxon>ecological metagenomes</taxon>
    </lineage>
</organism>
<feature type="non-terminal residue" evidence="2">
    <location>
        <position position="1"/>
    </location>
</feature>
<protein>
    <submittedName>
        <fullName evidence="2">Uncharacterized protein</fullName>
    </submittedName>
</protein>
<gene>
    <name evidence="2" type="ORF">METZ01_LOCUS455150</name>
</gene>
<dbReference type="EMBL" id="UINC01188873">
    <property type="protein sequence ID" value="SVE02296.1"/>
    <property type="molecule type" value="Genomic_DNA"/>
</dbReference>
<reference evidence="2" key="1">
    <citation type="submission" date="2018-05" db="EMBL/GenBank/DDBJ databases">
        <authorList>
            <person name="Lanie J.A."/>
            <person name="Ng W.-L."/>
            <person name="Kazmierczak K.M."/>
            <person name="Andrzejewski T.M."/>
            <person name="Davidsen T.M."/>
            <person name="Wayne K.J."/>
            <person name="Tettelin H."/>
            <person name="Glass J.I."/>
            <person name="Rusch D."/>
            <person name="Podicherti R."/>
            <person name="Tsui H.-C.T."/>
            <person name="Winkler M.E."/>
        </authorList>
    </citation>
    <scope>NUCLEOTIDE SEQUENCE</scope>
</reference>
<sequence length="253" mass="27987">LALAPAIQAQQDSAYMSPRTPWGDPDFQGAWENRTPTPLERDPQYGTREFLTEEEAASRAQTGGGLPDGEEGVIAEDLAAADISRTARSNSLDSNRPGQKISGAEYNSFWNAPVSSRITSLRTSQVIDPPDGRLPAYTRVALENWEAREAARAYRGEADTWLDRNVMERCLLRTGLAMGEMNVPKDIYQTPGQIVFDLQYGVVRTIPLDGRPHLGSAITQWWGDSRGRWEGDTLVVETTNFNNMQRGGDVMPS</sequence>